<dbReference type="OrthoDB" id="5295974at2"/>
<organism evidence="1 2">
    <name type="scientific">Bordetella genomosp. 1</name>
    <dbReference type="NCBI Taxonomy" id="1395607"/>
    <lineage>
        <taxon>Bacteria</taxon>
        <taxon>Pseudomonadati</taxon>
        <taxon>Pseudomonadota</taxon>
        <taxon>Betaproteobacteria</taxon>
        <taxon>Burkholderiales</taxon>
        <taxon>Alcaligenaceae</taxon>
        <taxon>Bordetella</taxon>
    </lineage>
</organism>
<evidence type="ECO:0000313" key="1">
    <source>
        <dbReference type="EMBL" id="OZI36742.1"/>
    </source>
</evidence>
<reference evidence="1 2" key="1">
    <citation type="submission" date="2017-05" db="EMBL/GenBank/DDBJ databases">
        <title>Complete and WGS of Bordetella genogroups.</title>
        <authorList>
            <person name="Spilker T."/>
            <person name="LiPuma J."/>
        </authorList>
    </citation>
    <scope>NUCLEOTIDE SEQUENCE [LARGE SCALE GENOMIC DNA]</scope>
    <source>
        <strain evidence="1 2">AU17610</strain>
    </source>
</reference>
<dbReference type="AlphaFoldDB" id="A0A261SIG3"/>
<comment type="caution">
    <text evidence="1">The sequence shown here is derived from an EMBL/GenBank/DDBJ whole genome shotgun (WGS) entry which is preliminary data.</text>
</comment>
<dbReference type="Proteomes" id="UP000217005">
    <property type="component" value="Unassembled WGS sequence"/>
</dbReference>
<dbReference type="InterPro" id="IPR016631">
    <property type="entry name" value="Regulatory_RpfE"/>
</dbReference>
<evidence type="ECO:0000313" key="2">
    <source>
        <dbReference type="Proteomes" id="UP000217005"/>
    </source>
</evidence>
<dbReference type="EMBL" id="NEVL01000003">
    <property type="protein sequence ID" value="OZI36742.1"/>
    <property type="molecule type" value="Genomic_DNA"/>
</dbReference>
<protein>
    <recommendedName>
        <fullName evidence="3">Phosphoglycerate mutase</fullName>
    </recommendedName>
</protein>
<name>A0A261SIG3_9BORD</name>
<evidence type="ECO:0008006" key="3">
    <source>
        <dbReference type="Google" id="ProtNLM"/>
    </source>
</evidence>
<dbReference type="PIRSF" id="PIRSF015283">
    <property type="entry name" value="Regulatory_RpfE"/>
    <property type="match status" value="1"/>
</dbReference>
<accession>A0A261SIG3</accession>
<proteinExistence type="predicted"/>
<gene>
    <name evidence="1" type="ORF">CEG14_14205</name>
</gene>
<sequence>MLIVIPGALPDLPVAGELARHLPQRAPVLHAWLQAARAETTGFDLRAKGCTPFEAWQLQRAGFTPAPGQSTGAGLGPLRDPGAPAGEPVWLAELVHLALGTDQATLLPPDQLDLRPEEGQALYQLAAPLIAEHGFGVEVVDPARWRLRLPDGLAPRSASPAAVAGQRLDAWWQHDAATRPWRRLLNEIQMAWHEQPVNEARAARGVAPVNGLWLYGGALPWSPAAASPAHVLDGLHTPQREGDWGCWLDALARLDAEHLAPLADARHAPRQPVELLLLGADRRARLTLKPRTGLAKWLPAPKHNWNAWWSHPV</sequence>
<dbReference type="RefSeq" id="WP_094827545.1">
    <property type="nucleotide sequence ID" value="NZ_NEVL01000003.1"/>
</dbReference>